<evidence type="ECO:0000313" key="2">
    <source>
        <dbReference type="EMBL" id="ADR20643.1"/>
    </source>
</evidence>
<dbReference type="Proteomes" id="UP000008720">
    <property type="component" value="Chromosome"/>
</dbReference>
<evidence type="ECO:0000256" key="1">
    <source>
        <dbReference type="SAM" id="Phobius"/>
    </source>
</evidence>
<evidence type="ECO:0000313" key="3">
    <source>
        <dbReference type="Proteomes" id="UP000008720"/>
    </source>
</evidence>
<keyword evidence="1" id="KW-0472">Membrane</keyword>
<dbReference type="HOGENOM" id="CLU_2180700_0_0_10"/>
<feature type="transmembrane region" description="Helical" evidence="1">
    <location>
        <begin position="47"/>
        <end position="70"/>
    </location>
</feature>
<keyword evidence="1" id="KW-1133">Transmembrane helix</keyword>
<dbReference type="EMBL" id="CP002349">
    <property type="protein sequence ID" value="ADR20643.1"/>
    <property type="molecule type" value="Genomic_DNA"/>
</dbReference>
<gene>
    <name evidence="2" type="ordered locus">Ftrac_0641</name>
</gene>
<organism evidence="2 3">
    <name type="scientific">Marivirga tractuosa (strain ATCC 23168 / DSM 4126 / NBRC 15989 / NCIMB 1408 / VKM B-1430 / H-43)</name>
    <name type="common">Microscilla tractuosa</name>
    <name type="synonym">Flexibacter tractuosus</name>
    <dbReference type="NCBI Taxonomy" id="643867"/>
    <lineage>
        <taxon>Bacteria</taxon>
        <taxon>Pseudomonadati</taxon>
        <taxon>Bacteroidota</taxon>
        <taxon>Cytophagia</taxon>
        <taxon>Cytophagales</taxon>
        <taxon>Marivirgaceae</taxon>
        <taxon>Marivirga</taxon>
    </lineage>
</organism>
<dbReference type="RefSeq" id="WP_013452794.1">
    <property type="nucleotide sequence ID" value="NC_014759.1"/>
</dbReference>
<reference evidence="2 3" key="1">
    <citation type="journal article" date="2011" name="Stand. Genomic Sci.">
        <title>Complete genome sequence of Marivirga tractuosa type strain (H-43).</title>
        <authorList>
            <person name="Pagani I."/>
            <person name="Chertkov O."/>
            <person name="Lapidus A."/>
            <person name="Lucas S."/>
            <person name="Del Rio T.G."/>
            <person name="Tice H."/>
            <person name="Copeland A."/>
            <person name="Cheng J.F."/>
            <person name="Nolan M."/>
            <person name="Saunders E."/>
            <person name="Pitluck S."/>
            <person name="Held B."/>
            <person name="Goodwin L."/>
            <person name="Liolios K."/>
            <person name="Ovchinikova G."/>
            <person name="Ivanova N."/>
            <person name="Mavromatis K."/>
            <person name="Pati A."/>
            <person name="Chen A."/>
            <person name="Palaniappan K."/>
            <person name="Land M."/>
            <person name="Hauser L."/>
            <person name="Jeffries C.D."/>
            <person name="Detter J.C."/>
            <person name="Han C."/>
            <person name="Tapia R."/>
            <person name="Ngatchou-Djao O.D."/>
            <person name="Rohde M."/>
            <person name="Goker M."/>
            <person name="Spring S."/>
            <person name="Sikorski J."/>
            <person name="Woyke T."/>
            <person name="Bristow J."/>
            <person name="Eisen J.A."/>
            <person name="Markowitz V."/>
            <person name="Hugenholtz P."/>
            <person name="Klenk H.P."/>
            <person name="Kyrpides N.C."/>
        </authorList>
    </citation>
    <scope>NUCLEOTIDE SEQUENCE [LARGE SCALE GENOMIC DNA]</scope>
    <source>
        <strain evidence="3">ATCC 23168 / DSM 4126 / NBRC 15989 / NCIMB 1408 / VKM B-1430 / H-43</strain>
    </source>
</reference>
<dbReference type="STRING" id="643867.Ftrac_0641"/>
<dbReference type="KEGG" id="mtt:Ftrac_0641"/>
<keyword evidence="1" id="KW-0812">Transmembrane</keyword>
<dbReference type="AlphaFoldDB" id="E4TQT2"/>
<name>E4TQT2_MARTH</name>
<feature type="transmembrane region" description="Helical" evidence="1">
    <location>
        <begin position="6"/>
        <end position="26"/>
    </location>
</feature>
<protein>
    <submittedName>
        <fullName evidence="2">Uncharacterized protein</fullName>
    </submittedName>
</protein>
<sequence length="109" mass="12351">MNLSLIYISLIILSELGSILFFWFLAKYNKDKISLSSIMKGLLERAFICFSLLVGYPHVLTLFAALKIATRIKDESKISNDYYFIGNLVSVSLAILYTLLIEQHILLTG</sequence>
<accession>E4TQT2</accession>
<feature type="transmembrane region" description="Helical" evidence="1">
    <location>
        <begin position="82"/>
        <end position="101"/>
    </location>
</feature>
<dbReference type="eggNOG" id="ENOG5033AR1">
    <property type="taxonomic scope" value="Bacteria"/>
</dbReference>
<proteinExistence type="predicted"/>
<keyword evidence="3" id="KW-1185">Reference proteome</keyword>